<dbReference type="Pfam" id="PF20815">
    <property type="entry name" value="GIY_YIG_2"/>
    <property type="match status" value="1"/>
</dbReference>
<feature type="domain" description="GIY-YIG catalytic" evidence="1">
    <location>
        <begin position="58"/>
        <end position="177"/>
    </location>
</feature>
<organism evidence="2">
    <name type="scientific">metagenome</name>
    <dbReference type="NCBI Taxonomy" id="256318"/>
    <lineage>
        <taxon>unclassified sequences</taxon>
        <taxon>metagenomes</taxon>
    </lineage>
</organism>
<reference evidence="2" key="1">
    <citation type="submission" date="2015-08" db="EMBL/GenBank/DDBJ databases">
        <authorList>
            <person name="Babu N.S."/>
            <person name="Beckwith C.J."/>
            <person name="Beseler K.G."/>
            <person name="Brison A."/>
            <person name="Carone J.V."/>
            <person name="Caskin T.P."/>
            <person name="Diamond M."/>
            <person name="Durham M.E."/>
            <person name="Foxe J.M."/>
            <person name="Go M."/>
            <person name="Henderson B.A."/>
            <person name="Jones I.B."/>
            <person name="McGettigan J.A."/>
            <person name="Micheletti S.J."/>
            <person name="Nasrallah M.E."/>
            <person name="Ortiz D."/>
            <person name="Piller C.R."/>
            <person name="Privatt S.R."/>
            <person name="Schneider S.L."/>
            <person name="Sharp S."/>
            <person name="Smith T.C."/>
            <person name="Stanton J.D."/>
            <person name="Ullery H.E."/>
            <person name="Wilson R.J."/>
            <person name="Serrano M.G."/>
            <person name="Buck G."/>
            <person name="Lee V."/>
            <person name="Wang Y."/>
            <person name="Carvalho R."/>
            <person name="Voegtly L."/>
            <person name="Shi R."/>
            <person name="Duckworth R."/>
            <person name="Johnson A."/>
            <person name="Loviza R."/>
            <person name="Walstead R."/>
            <person name="Shah Z."/>
            <person name="Kiflezghi M."/>
            <person name="Wade K."/>
            <person name="Ball S.L."/>
            <person name="Bradley K.W."/>
            <person name="Asai D.J."/>
            <person name="Bowman C.A."/>
            <person name="Russell D.A."/>
            <person name="Pope W.H."/>
            <person name="Jacobs-Sera D."/>
            <person name="Hendrix R.W."/>
            <person name="Hatfull G.F."/>
        </authorList>
    </citation>
    <scope>NUCLEOTIDE SEQUENCE</scope>
</reference>
<evidence type="ECO:0000259" key="1">
    <source>
        <dbReference type="Pfam" id="PF20815"/>
    </source>
</evidence>
<name>A0A2P2BXD8_9ZZZZ</name>
<gene>
    <name evidence="2" type="ORF">NOCA2150115</name>
</gene>
<dbReference type="AlphaFoldDB" id="A0A2P2BXD8"/>
<proteinExistence type="predicted"/>
<dbReference type="InterPro" id="IPR049311">
    <property type="entry name" value="GIY_YIG_cat"/>
</dbReference>
<protein>
    <recommendedName>
        <fullName evidence="1">GIY-YIG catalytic domain-containing protein</fullName>
    </recommendedName>
</protein>
<evidence type="ECO:0000313" key="2">
    <source>
        <dbReference type="EMBL" id="CUR54373.1"/>
    </source>
</evidence>
<sequence>MNPESAASQALINLAGVRYIRSEATHRVPKASGLYAFYGDEQAWTDLDLSPTFDGQPLYVGKAEKSLNGRDVGTHFATGKTGSSTVRRSLAALLAAQLDLVAVPRNLAKPDGSANFSLDAAGDERLSRWMEERLALAAWVKPENVPLDEVETAVLLRLRPPLNLDKVGEPRERLRRARGALAADSRVWAADAASRSLETGEQQ</sequence>
<dbReference type="EMBL" id="CZKA01000007">
    <property type="protein sequence ID" value="CUR54373.1"/>
    <property type="molecule type" value="Genomic_DNA"/>
</dbReference>
<accession>A0A2P2BXD8</accession>